<keyword evidence="2" id="KW-1185">Reference proteome</keyword>
<gene>
    <name evidence="1" type="ORF">SeMB42_g06979</name>
</gene>
<name>A0A507C6N9_9FUNG</name>
<proteinExistence type="predicted"/>
<comment type="caution">
    <text evidence="1">The sequence shown here is derived from an EMBL/GenBank/DDBJ whole genome shotgun (WGS) entry which is preliminary data.</text>
</comment>
<dbReference type="EMBL" id="QEAN01000438">
    <property type="protein sequence ID" value="TPX37250.1"/>
    <property type="molecule type" value="Genomic_DNA"/>
</dbReference>
<dbReference type="AlphaFoldDB" id="A0A507C6N9"/>
<organism evidence="1 2">
    <name type="scientific">Synchytrium endobioticum</name>
    <dbReference type="NCBI Taxonomy" id="286115"/>
    <lineage>
        <taxon>Eukaryota</taxon>
        <taxon>Fungi</taxon>
        <taxon>Fungi incertae sedis</taxon>
        <taxon>Chytridiomycota</taxon>
        <taxon>Chytridiomycota incertae sedis</taxon>
        <taxon>Chytridiomycetes</taxon>
        <taxon>Synchytriales</taxon>
        <taxon>Synchytriaceae</taxon>
        <taxon>Synchytrium</taxon>
    </lineage>
</organism>
<reference evidence="1 2" key="1">
    <citation type="journal article" date="2019" name="Sci. Rep.">
        <title>Comparative genomics of chytrid fungi reveal insights into the obligate biotrophic and pathogenic lifestyle of Synchytrium endobioticum.</title>
        <authorList>
            <person name="van de Vossenberg B.T.L.H."/>
            <person name="Warris S."/>
            <person name="Nguyen H.D.T."/>
            <person name="van Gent-Pelzer M.P.E."/>
            <person name="Joly D.L."/>
            <person name="van de Geest H.C."/>
            <person name="Bonants P.J.M."/>
            <person name="Smith D.S."/>
            <person name="Levesque C.A."/>
            <person name="van der Lee T.A.J."/>
        </authorList>
    </citation>
    <scope>NUCLEOTIDE SEQUENCE [LARGE SCALE GENOMIC DNA]</scope>
    <source>
        <strain evidence="1 2">MB42</strain>
    </source>
</reference>
<dbReference type="VEuPathDB" id="FungiDB:SeMB42_g06979"/>
<protein>
    <submittedName>
        <fullName evidence="1">Uncharacterized protein</fullName>
    </submittedName>
</protein>
<accession>A0A507C6N9</accession>
<sequence length="154" mass="17447">MHASYSNHDIFVVPSTVREPIPVPVQWLLPTMEDGVRLVHRWQENDAVNAKRGPEQQPATRPNFDGATSDCRMVVLTGEGIDFFSTAPYVPPRPAPAIVNLVQSRTRPVYFPSRHKMLPPSLPRNERAGVWRSAIDSRPMSFNLQMHMCEMVSQ</sequence>
<evidence type="ECO:0000313" key="2">
    <source>
        <dbReference type="Proteomes" id="UP000317494"/>
    </source>
</evidence>
<dbReference type="Proteomes" id="UP000317494">
    <property type="component" value="Unassembled WGS sequence"/>
</dbReference>
<evidence type="ECO:0000313" key="1">
    <source>
        <dbReference type="EMBL" id="TPX37250.1"/>
    </source>
</evidence>